<feature type="domain" description="Reverse transcriptase Ty1/copia-type" evidence="2">
    <location>
        <begin position="89"/>
        <end position="255"/>
    </location>
</feature>
<dbReference type="SUPFAM" id="SSF56672">
    <property type="entry name" value="DNA/RNA polymerases"/>
    <property type="match status" value="1"/>
</dbReference>
<reference evidence="3 4" key="1">
    <citation type="journal article" date="2021" name="bioRxiv">
        <title>The Gossypium anomalum genome as a resource for cotton improvement and evolutionary analysis of hybrid incompatibility.</title>
        <authorList>
            <person name="Grover C.E."/>
            <person name="Yuan D."/>
            <person name="Arick M.A."/>
            <person name="Miller E.R."/>
            <person name="Hu G."/>
            <person name="Peterson D.G."/>
            <person name="Wendel J.F."/>
            <person name="Udall J.A."/>
        </authorList>
    </citation>
    <scope>NUCLEOTIDE SEQUENCE [LARGE SCALE GENOMIC DNA]</scope>
    <source>
        <strain evidence="3">JFW-Udall</strain>
        <tissue evidence="3">Leaf</tissue>
    </source>
</reference>
<dbReference type="Pfam" id="PF07727">
    <property type="entry name" value="RVT_2"/>
    <property type="match status" value="1"/>
</dbReference>
<proteinExistence type="predicted"/>
<dbReference type="AlphaFoldDB" id="A0A8J5Z1L2"/>
<accession>A0A8J5Z1L2</accession>
<comment type="caution">
    <text evidence="3">The sequence shown here is derived from an EMBL/GenBank/DDBJ whole genome shotgun (WGS) entry which is preliminary data.</text>
</comment>
<feature type="region of interest" description="Disordered" evidence="1">
    <location>
        <begin position="18"/>
        <end position="39"/>
    </location>
</feature>
<protein>
    <recommendedName>
        <fullName evidence="2">Reverse transcriptase Ty1/copia-type domain-containing protein</fullName>
    </recommendedName>
</protein>
<dbReference type="CDD" id="cd09272">
    <property type="entry name" value="RNase_HI_RT_Ty1"/>
    <property type="match status" value="1"/>
</dbReference>
<evidence type="ECO:0000256" key="1">
    <source>
        <dbReference type="SAM" id="MobiDB-lite"/>
    </source>
</evidence>
<dbReference type="PANTHER" id="PTHR11439">
    <property type="entry name" value="GAG-POL-RELATED RETROTRANSPOSON"/>
    <property type="match status" value="1"/>
</dbReference>
<evidence type="ECO:0000313" key="3">
    <source>
        <dbReference type="EMBL" id="KAG8498329.1"/>
    </source>
</evidence>
<organism evidence="3 4">
    <name type="scientific">Gossypium anomalum</name>
    <dbReference type="NCBI Taxonomy" id="47600"/>
    <lineage>
        <taxon>Eukaryota</taxon>
        <taxon>Viridiplantae</taxon>
        <taxon>Streptophyta</taxon>
        <taxon>Embryophyta</taxon>
        <taxon>Tracheophyta</taxon>
        <taxon>Spermatophyta</taxon>
        <taxon>Magnoliopsida</taxon>
        <taxon>eudicotyledons</taxon>
        <taxon>Gunneridae</taxon>
        <taxon>Pentapetalae</taxon>
        <taxon>rosids</taxon>
        <taxon>malvids</taxon>
        <taxon>Malvales</taxon>
        <taxon>Malvaceae</taxon>
        <taxon>Malvoideae</taxon>
        <taxon>Gossypium</taxon>
    </lineage>
</organism>
<dbReference type="Proteomes" id="UP000701853">
    <property type="component" value="Chromosome 3"/>
</dbReference>
<dbReference type="PANTHER" id="PTHR11439:SF467">
    <property type="entry name" value="INTEGRASE CATALYTIC DOMAIN-CONTAINING PROTEIN"/>
    <property type="match status" value="1"/>
</dbReference>
<dbReference type="OrthoDB" id="1163908at2759"/>
<dbReference type="InterPro" id="IPR013103">
    <property type="entry name" value="RVT_2"/>
</dbReference>
<sequence>MAQKCYYRFDRNYGGPSAPSSTMVSVLSGRTGHRSSEGGTSDGWCLSVRGGPVAFDGPRQYVGTSVAAPIEDNDAASHLPHELGPKFGLAVSCGWQIRQVDINNTFLNGDLTDEVFMQKPPGYVQLVQMVLYELCQAPRAWFDRLKRFLISIGFLVSKSDASLFIRVMTESVIYVLVYMDDIIITGSMADSITSFIQLLDKEFSLKDMGELHYFLGVKLTRSSTGSLHLCQRKYIRDLLDKSSLTNAKSAHTPIINSSALSKNEGDRLANPTEYQSITGALQYVVLTQPDIAYAVNHHGLIFRPSNRLYLVGYADANWGLDFDDRRSTTGHCVYLGDTPVLWCSKKQQVVSRSIAEAKYRSLDAATTDVTWLVSLLTELQISSADLPTIWCDNSGVVVIAANLLGRTPAAVVVQADHLEKRRHRRYFL</sequence>
<dbReference type="InterPro" id="IPR043502">
    <property type="entry name" value="DNA/RNA_pol_sf"/>
</dbReference>
<dbReference type="EMBL" id="JAHUZN010000003">
    <property type="protein sequence ID" value="KAG8498329.1"/>
    <property type="molecule type" value="Genomic_DNA"/>
</dbReference>
<gene>
    <name evidence="3" type="ORF">CXB51_006933</name>
</gene>
<keyword evidence="4" id="KW-1185">Reference proteome</keyword>
<evidence type="ECO:0000259" key="2">
    <source>
        <dbReference type="Pfam" id="PF07727"/>
    </source>
</evidence>
<evidence type="ECO:0000313" key="4">
    <source>
        <dbReference type="Proteomes" id="UP000701853"/>
    </source>
</evidence>
<name>A0A8J5Z1L2_9ROSI</name>